<organism evidence="8 9">
    <name type="scientific">Mycobacterium sherrisii</name>
    <dbReference type="NCBI Taxonomy" id="243061"/>
    <lineage>
        <taxon>Bacteria</taxon>
        <taxon>Bacillati</taxon>
        <taxon>Actinomycetota</taxon>
        <taxon>Actinomycetes</taxon>
        <taxon>Mycobacteriales</taxon>
        <taxon>Mycobacteriaceae</taxon>
        <taxon>Mycobacterium</taxon>
        <taxon>Mycobacterium simiae complex</taxon>
    </lineage>
</organism>
<reference evidence="9" key="1">
    <citation type="submission" date="2016-09" db="EMBL/GenBank/DDBJ databases">
        <authorList>
            <person name="Greninger A.L."/>
            <person name="Jerome K.R."/>
            <person name="Mcnair B."/>
            <person name="Wallis C."/>
            <person name="Fang F."/>
        </authorList>
    </citation>
    <scope>NUCLEOTIDE SEQUENCE [LARGE SCALE GENOMIC DNA]</scope>
    <source>
        <strain evidence="9">BC1_M4</strain>
    </source>
</reference>
<comment type="similarity">
    <text evidence="2">Belongs to the PhoU family.</text>
</comment>
<comment type="subunit">
    <text evidence="3">Homodimer.</text>
</comment>
<keyword evidence="4" id="KW-0813">Transport</keyword>
<keyword evidence="9" id="KW-1185">Reference proteome</keyword>
<dbReference type="EMBL" id="MIHC01000031">
    <property type="protein sequence ID" value="ODR04508.1"/>
    <property type="molecule type" value="Genomic_DNA"/>
</dbReference>
<evidence type="ECO:0000256" key="3">
    <source>
        <dbReference type="ARBA" id="ARBA00011738"/>
    </source>
</evidence>
<dbReference type="STRING" id="243061.AWC25_04760"/>
<evidence type="ECO:0000256" key="2">
    <source>
        <dbReference type="ARBA" id="ARBA00008107"/>
    </source>
</evidence>
<evidence type="ECO:0000256" key="1">
    <source>
        <dbReference type="ARBA" id="ARBA00004496"/>
    </source>
</evidence>
<dbReference type="Gene3D" id="1.20.58.220">
    <property type="entry name" value="Phosphate transport system protein phou homolog 2, domain 2"/>
    <property type="match status" value="1"/>
</dbReference>
<dbReference type="InterPro" id="IPR038078">
    <property type="entry name" value="PhoU-like_sf"/>
</dbReference>
<dbReference type="InterPro" id="IPR026022">
    <property type="entry name" value="PhoU_dom"/>
</dbReference>
<dbReference type="InterPro" id="IPR028366">
    <property type="entry name" value="PhoU"/>
</dbReference>
<evidence type="ECO:0000313" key="9">
    <source>
        <dbReference type="Proteomes" id="UP000094224"/>
    </source>
</evidence>
<dbReference type="GO" id="GO:0005737">
    <property type="term" value="C:cytoplasm"/>
    <property type="evidence" value="ECO:0007669"/>
    <property type="project" value="UniProtKB-SubCell"/>
</dbReference>
<dbReference type="RefSeq" id="WP_069401574.1">
    <property type="nucleotide sequence ID" value="NZ_JACKTB010000110.1"/>
</dbReference>
<comment type="subcellular location">
    <subcellularLocation>
        <location evidence="1">Cytoplasm</location>
    </subcellularLocation>
</comment>
<evidence type="ECO:0000256" key="5">
    <source>
        <dbReference type="ARBA" id="ARBA00022490"/>
    </source>
</evidence>
<dbReference type="GO" id="GO:0006817">
    <property type="term" value="P:phosphate ion transport"/>
    <property type="evidence" value="ECO:0007669"/>
    <property type="project" value="UniProtKB-KW"/>
</dbReference>
<dbReference type="PANTHER" id="PTHR42930">
    <property type="entry name" value="PHOSPHATE-SPECIFIC TRANSPORT SYSTEM ACCESSORY PROTEIN PHOU"/>
    <property type="match status" value="1"/>
</dbReference>
<dbReference type="AlphaFoldDB" id="A0A1E3SSN6"/>
<dbReference type="PANTHER" id="PTHR42930:SF3">
    <property type="entry name" value="PHOSPHATE-SPECIFIC TRANSPORT SYSTEM ACCESSORY PROTEIN PHOU"/>
    <property type="match status" value="1"/>
</dbReference>
<dbReference type="OrthoDB" id="9814256at2"/>
<proteinExistence type="inferred from homology"/>
<feature type="domain" description="PhoU" evidence="7">
    <location>
        <begin position="16"/>
        <end position="103"/>
    </location>
</feature>
<dbReference type="Pfam" id="PF01895">
    <property type="entry name" value="PhoU"/>
    <property type="match status" value="2"/>
</dbReference>
<comment type="caution">
    <text evidence="8">The sequence shown here is derived from an EMBL/GenBank/DDBJ whole genome shotgun (WGS) entry which is preliminary data.</text>
</comment>
<gene>
    <name evidence="8" type="ORF">BHQ21_17635</name>
</gene>
<evidence type="ECO:0000259" key="7">
    <source>
        <dbReference type="Pfam" id="PF01895"/>
    </source>
</evidence>
<dbReference type="FunFam" id="1.20.58.220:FF:000004">
    <property type="entry name" value="Phosphate-specific transport system accessory protein PhoU"/>
    <property type="match status" value="1"/>
</dbReference>
<dbReference type="GO" id="GO:0030643">
    <property type="term" value="P:intracellular phosphate ion homeostasis"/>
    <property type="evidence" value="ECO:0007669"/>
    <property type="project" value="InterPro"/>
</dbReference>
<evidence type="ECO:0000313" key="8">
    <source>
        <dbReference type="EMBL" id="ODR04508.1"/>
    </source>
</evidence>
<dbReference type="NCBIfam" id="TIGR02135">
    <property type="entry name" value="phoU_full"/>
    <property type="match status" value="1"/>
</dbReference>
<dbReference type="GO" id="GO:0045936">
    <property type="term" value="P:negative regulation of phosphate metabolic process"/>
    <property type="evidence" value="ECO:0007669"/>
    <property type="project" value="InterPro"/>
</dbReference>
<accession>A0A1E3SSN6</accession>
<keyword evidence="6" id="KW-0592">Phosphate transport</keyword>
<evidence type="ECO:0000256" key="4">
    <source>
        <dbReference type="ARBA" id="ARBA00022448"/>
    </source>
</evidence>
<evidence type="ECO:0000256" key="6">
    <source>
        <dbReference type="ARBA" id="ARBA00022592"/>
    </source>
</evidence>
<sequence length="225" mass="24571">MRTAFHHQLDALSHSIADMCERAGTAMARATEALLSADIVLAETVISAHRDFLTRSSQAETAAYNLLLLQAPVASDLRAVLGSLKNVADVYRMAALALHVADTVRLRHPCAAIPDDIKPHFAEMGRIAVDLSRSATEVVLSGNADHAAKLAYDDDAMDELHRLVFAIVMDRQWSHTVSTAVDVTLLSRYYERFADHAVTVGQRVIFQATGSPAVAVRRVERNRSA</sequence>
<keyword evidence="5" id="KW-0963">Cytoplasm</keyword>
<protein>
    <submittedName>
        <fullName evidence="8">Phosphate transport system regulatory protein PhoU</fullName>
    </submittedName>
</protein>
<name>A0A1E3SSN6_9MYCO</name>
<dbReference type="Proteomes" id="UP000094224">
    <property type="component" value="Unassembled WGS sequence"/>
</dbReference>
<feature type="domain" description="PhoU" evidence="7">
    <location>
        <begin position="122"/>
        <end position="204"/>
    </location>
</feature>
<dbReference type="SUPFAM" id="SSF109755">
    <property type="entry name" value="PhoU-like"/>
    <property type="match status" value="1"/>
</dbReference>